<protein>
    <submittedName>
        <fullName evidence="1">Uncharacterized protein</fullName>
    </submittedName>
</protein>
<reference evidence="2" key="1">
    <citation type="submission" date="2016-11" db="EMBL/GenBank/DDBJ databases">
        <authorList>
            <person name="Varghese N."/>
            <person name="Submissions S."/>
        </authorList>
    </citation>
    <scope>NUCLEOTIDE SEQUENCE [LARGE SCALE GENOMIC DNA]</scope>
    <source>
        <strain evidence="2">DSM 11792</strain>
    </source>
</reference>
<sequence>MLNDEVRCNKLLGFYVAGAAPTDRYRLAEAIAGASDDPAWMLSWQCHHLLLLTATPHMGKDFPYFCLWRLLEPEILSTIDAFNAYPAEARRRHFLRRTKEEMVRFDGTPIATIANTAGPPSRICLPSACRTSSTRSR</sequence>
<name>A0A1M5DYQ0_9FIRM</name>
<organism evidence="1 2">
    <name type="scientific">Desulfofundulus australicus DSM 11792</name>
    <dbReference type="NCBI Taxonomy" id="1121425"/>
    <lineage>
        <taxon>Bacteria</taxon>
        <taxon>Bacillati</taxon>
        <taxon>Bacillota</taxon>
        <taxon>Clostridia</taxon>
        <taxon>Eubacteriales</taxon>
        <taxon>Peptococcaceae</taxon>
        <taxon>Desulfofundulus</taxon>
    </lineage>
</organism>
<gene>
    <name evidence="1" type="ORF">SAMN02745218_02950</name>
</gene>
<evidence type="ECO:0000313" key="2">
    <source>
        <dbReference type="Proteomes" id="UP000184196"/>
    </source>
</evidence>
<evidence type="ECO:0000313" key="1">
    <source>
        <dbReference type="EMBL" id="SHF72075.1"/>
    </source>
</evidence>
<dbReference type="Gene3D" id="3.40.50.10810">
    <property type="entry name" value="Tandem AAA-ATPase domain"/>
    <property type="match status" value="1"/>
</dbReference>
<accession>A0A1M5DYQ0</accession>
<dbReference type="AlphaFoldDB" id="A0A1M5DYQ0"/>
<dbReference type="Proteomes" id="UP000184196">
    <property type="component" value="Unassembled WGS sequence"/>
</dbReference>
<dbReference type="EMBL" id="FQUW01000058">
    <property type="protein sequence ID" value="SHF72075.1"/>
    <property type="molecule type" value="Genomic_DNA"/>
</dbReference>
<proteinExistence type="predicted"/>
<dbReference type="InterPro" id="IPR038718">
    <property type="entry name" value="SNF2-like_sf"/>
</dbReference>
<keyword evidence="2" id="KW-1185">Reference proteome</keyword>